<dbReference type="RefSeq" id="WP_142942550.1">
    <property type="nucleotide sequence ID" value="NZ_VIKR01000003.1"/>
</dbReference>
<evidence type="ECO:0000313" key="1">
    <source>
        <dbReference type="EMBL" id="TQV73842.1"/>
    </source>
</evidence>
<accession>A0A545T9F6</accession>
<sequence length="101" mass="11722">MAFDLYLGKERACIEHHEEGIFSAITDDSRYPKLNRLWEEFYNGPLIQPGTANELVHELINLRTEMSNQVDSKHLVLAIDRLLPFLSKAYKSEEQIRCVSD</sequence>
<comment type="caution">
    <text evidence="1">The sequence shown here is derived from an EMBL/GenBank/DDBJ whole genome shotgun (WGS) entry which is preliminary data.</text>
</comment>
<protein>
    <submittedName>
        <fullName evidence="1">Uncharacterized protein</fullName>
    </submittedName>
</protein>
<keyword evidence="2" id="KW-1185">Reference proteome</keyword>
<organism evidence="1 2">
    <name type="scientific">Aliikangiella marina</name>
    <dbReference type="NCBI Taxonomy" id="1712262"/>
    <lineage>
        <taxon>Bacteria</taxon>
        <taxon>Pseudomonadati</taxon>
        <taxon>Pseudomonadota</taxon>
        <taxon>Gammaproteobacteria</taxon>
        <taxon>Oceanospirillales</taxon>
        <taxon>Pleioneaceae</taxon>
        <taxon>Aliikangiella</taxon>
    </lineage>
</organism>
<evidence type="ECO:0000313" key="2">
    <source>
        <dbReference type="Proteomes" id="UP000317839"/>
    </source>
</evidence>
<dbReference type="AlphaFoldDB" id="A0A545T9F6"/>
<gene>
    <name evidence="1" type="ORF">FLL45_13315</name>
</gene>
<reference evidence="1 2" key="1">
    <citation type="submission" date="2019-06" db="EMBL/GenBank/DDBJ databases">
        <title>Draft genome of Aliikangiella marina GYP-15.</title>
        <authorList>
            <person name="Wang G."/>
        </authorList>
    </citation>
    <scope>NUCLEOTIDE SEQUENCE [LARGE SCALE GENOMIC DNA]</scope>
    <source>
        <strain evidence="1 2">GYP-15</strain>
    </source>
</reference>
<dbReference type="EMBL" id="VIKR01000003">
    <property type="protein sequence ID" value="TQV73842.1"/>
    <property type="molecule type" value="Genomic_DNA"/>
</dbReference>
<proteinExistence type="predicted"/>
<dbReference type="Proteomes" id="UP000317839">
    <property type="component" value="Unassembled WGS sequence"/>
</dbReference>
<dbReference type="OrthoDB" id="7066084at2"/>
<name>A0A545T9F6_9GAMM</name>